<dbReference type="AlphaFoldDB" id="A0AAD6IKM4"/>
<accession>A0AAD6IKM4</accession>
<comment type="caution">
    <text evidence="1">The sequence shown here is derived from an EMBL/GenBank/DDBJ whole genome shotgun (WGS) entry which is preliminary data.</text>
</comment>
<name>A0AAD6IKM4_PENCN</name>
<organism evidence="1 2">
    <name type="scientific">Penicillium canescens</name>
    <dbReference type="NCBI Taxonomy" id="5083"/>
    <lineage>
        <taxon>Eukaryota</taxon>
        <taxon>Fungi</taxon>
        <taxon>Dikarya</taxon>
        <taxon>Ascomycota</taxon>
        <taxon>Pezizomycotina</taxon>
        <taxon>Eurotiomycetes</taxon>
        <taxon>Eurotiomycetidae</taxon>
        <taxon>Eurotiales</taxon>
        <taxon>Aspergillaceae</taxon>
        <taxon>Penicillium</taxon>
    </lineage>
</organism>
<reference evidence="1" key="2">
    <citation type="submission" date="2023-01" db="EMBL/GenBank/DDBJ databases">
        <authorList>
            <person name="Petersen C."/>
        </authorList>
    </citation>
    <scope>NUCLEOTIDE SEQUENCE</scope>
    <source>
        <strain evidence="1">IBT 15450</strain>
    </source>
</reference>
<keyword evidence="2" id="KW-1185">Reference proteome</keyword>
<protein>
    <submittedName>
        <fullName evidence="1">Uncharacterized protein</fullName>
    </submittedName>
</protein>
<dbReference type="EMBL" id="JAQJZL010000002">
    <property type="protein sequence ID" value="KAJ6052293.1"/>
    <property type="molecule type" value="Genomic_DNA"/>
</dbReference>
<proteinExistence type="predicted"/>
<sequence>MVKFSLWQLRREIKSMNKSISYCMKRLKSHCNKQQKLIQHLNAEITVYEVLAARFAVPLGSDKTLDQVEALNKECLKQHRVIINFRARLKALQKETIAMRHELIVHAAIHAAKIRNIGARQRAIEAWRI</sequence>
<reference evidence="1" key="1">
    <citation type="journal article" date="2023" name="IMA Fungus">
        <title>Comparative genomic study of the Penicillium genus elucidates a diverse pangenome and 15 lateral gene transfer events.</title>
        <authorList>
            <person name="Petersen C."/>
            <person name="Sorensen T."/>
            <person name="Nielsen M.R."/>
            <person name="Sondergaard T.E."/>
            <person name="Sorensen J.L."/>
            <person name="Fitzpatrick D.A."/>
            <person name="Frisvad J.C."/>
            <person name="Nielsen K.L."/>
        </authorList>
    </citation>
    <scope>NUCLEOTIDE SEQUENCE</scope>
    <source>
        <strain evidence="1">IBT 15450</strain>
    </source>
</reference>
<dbReference type="Proteomes" id="UP001219568">
    <property type="component" value="Unassembled WGS sequence"/>
</dbReference>
<evidence type="ECO:0000313" key="1">
    <source>
        <dbReference type="EMBL" id="KAJ6052293.1"/>
    </source>
</evidence>
<gene>
    <name evidence="1" type="ORF">N7460_002827</name>
</gene>
<evidence type="ECO:0000313" key="2">
    <source>
        <dbReference type="Proteomes" id="UP001219568"/>
    </source>
</evidence>